<protein>
    <recommendedName>
        <fullName evidence="1">Transposase Tc1-like domain-containing protein</fullName>
    </recommendedName>
</protein>
<reference evidence="2" key="2">
    <citation type="submission" date="2014-03" db="EMBL/GenBank/DDBJ databases">
        <authorList>
            <person name="Genoscope - CEA"/>
        </authorList>
    </citation>
    <scope>NUCLEOTIDE SEQUENCE</scope>
</reference>
<feature type="domain" description="Transposase Tc1-like" evidence="1">
    <location>
        <begin position="85"/>
        <end position="131"/>
    </location>
</feature>
<dbReference type="Gene3D" id="1.10.10.10">
    <property type="entry name" value="Winged helix-like DNA-binding domain superfamily/Winged helix DNA-binding domain"/>
    <property type="match status" value="1"/>
</dbReference>
<accession>A0A060XFS0</accession>
<dbReference type="STRING" id="8022.A0A060XFS0"/>
<dbReference type="GO" id="GO:0015074">
    <property type="term" value="P:DNA integration"/>
    <property type="evidence" value="ECO:0007669"/>
    <property type="project" value="InterPro"/>
</dbReference>
<dbReference type="AlphaFoldDB" id="A0A060XFS0"/>
<dbReference type="InterPro" id="IPR036388">
    <property type="entry name" value="WH-like_DNA-bd_sf"/>
</dbReference>
<evidence type="ECO:0000313" key="2">
    <source>
        <dbReference type="EMBL" id="CDQ78092.1"/>
    </source>
</evidence>
<proteinExistence type="predicted"/>
<evidence type="ECO:0000259" key="1">
    <source>
        <dbReference type="Pfam" id="PF01498"/>
    </source>
</evidence>
<reference evidence="2" key="1">
    <citation type="journal article" date="2014" name="Nat. Commun.">
        <title>The rainbow trout genome provides novel insights into evolution after whole-genome duplication in vertebrates.</title>
        <authorList>
            <person name="Berthelot C."/>
            <person name="Brunet F."/>
            <person name="Chalopin D."/>
            <person name="Juanchich A."/>
            <person name="Bernard M."/>
            <person name="Noel B."/>
            <person name="Bento P."/>
            <person name="Da Silva C."/>
            <person name="Labadie K."/>
            <person name="Alberti A."/>
            <person name="Aury J.M."/>
            <person name="Louis A."/>
            <person name="Dehais P."/>
            <person name="Bardou P."/>
            <person name="Montfort J."/>
            <person name="Klopp C."/>
            <person name="Cabau C."/>
            <person name="Gaspin C."/>
            <person name="Thorgaard G.H."/>
            <person name="Boussaha M."/>
            <person name="Quillet E."/>
            <person name="Guyomard R."/>
            <person name="Galiana D."/>
            <person name="Bobe J."/>
            <person name="Volff J.N."/>
            <person name="Genet C."/>
            <person name="Wincker P."/>
            <person name="Jaillon O."/>
            <person name="Roest Crollius H."/>
            <person name="Guiguen Y."/>
        </authorList>
    </citation>
    <scope>NUCLEOTIDE SEQUENCE [LARGE SCALE GENOMIC DNA]</scope>
</reference>
<dbReference type="PaxDb" id="8022-A0A060XFS0"/>
<dbReference type="GO" id="GO:0003677">
    <property type="term" value="F:DNA binding"/>
    <property type="evidence" value="ECO:0007669"/>
    <property type="project" value="InterPro"/>
</dbReference>
<dbReference type="InterPro" id="IPR009057">
    <property type="entry name" value="Homeodomain-like_sf"/>
</dbReference>
<organism evidence="2 3">
    <name type="scientific">Oncorhynchus mykiss</name>
    <name type="common">Rainbow trout</name>
    <name type="synonym">Salmo gairdneri</name>
    <dbReference type="NCBI Taxonomy" id="8022"/>
    <lineage>
        <taxon>Eukaryota</taxon>
        <taxon>Metazoa</taxon>
        <taxon>Chordata</taxon>
        <taxon>Craniata</taxon>
        <taxon>Vertebrata</taxon>
        <taxon>Euteleostomi</taxon>
        <taxon>Actinopterygii</taxon>
        <taxon>Neopterygii</taxon>
        <taxon>Teleostei</taxon>
        <taxon>Protacanthopterygii</taxon>
        <taxon>Salmoniformes</taxon>
        <taxon>Salmonidae</taxon>
        <taxon>Salmoninae</taxon>
        <taxon>Oncorhynchus</taxon>
    </lineage>
</organism>
<sequence length="137" mass="15989">MYFLLNAFEPGVVYRRHEGHLLGKIPRNLNVSSSAVAKTIKRYDETGSHKDRHRKERPRVKSAAEDKYIRVNCTSDCRPNKCFSSNNRHISASTVQKRLRESGLHGQIAAKKPLLQDTKIEKRHAWTKKHKQWTLDW</sequence>
<dbReference type="EMBL" id="FR905288">
    <property type="protein sequence ID" value="CDQ78092.1"/>
    <property type="molecule type" value="Genomic_DNA"/>
</dbReference>
<dbReference type="GO" id="GO:0006313">
    <property type="term" value="P:DNA transposition"/>
    <property type="evidence" value="ECO:0007669"/>
    <property type="project" value="InterPro"/>
</dbReference>
<dbReference type="Pfam" id="PF01498">
    <property type="entry name" value="HTH_Tnp_Tc3_2"/>
    <property type="match status" value="1"/>
</dbReference>
<evidence type="ECO:0000313" key="3">
    <source>
        <dbReference type="Proteomes" id="UP000193380"/>
    </source>
</evidence>
<dbReference type="Proteomes" id="UP000193380">
    <property type="component" value="Unassembled WGS sequence"/>
</dbReference>
<name>A0A060XFS0_ONCMY</name>
<dbReference type="InterPro" id="IPR002492">
    <property type="entry name" value="Transposase_Tc1-like"/>
</dbReference>
<dbReference type="SUPFAM" id="SSF46689">
    <property type="entry name" value="Homeodomain-like"/>
    <property type="match status" value="1"/>
</dbReference>
<gene>
    <name evidence="2" type="ORF">GSONMT00058815001</name>
</gene>